<accession>D5RN02</accession>
<evidence type="ECO:0000256" key="5">
    <source>
        <dbReference type="ARBA" id="ARBA00023004"/>
    </source>
</evidence>
<dbReference type="GO" id="GO:0020037">
    <property type="term" value="F:heme binding"/>
    <property type="evidence" value="ECO:0007669"/>
    <property type="project" value="InterPro"/>
</dbReference>
<gene>
    <name evidence="8" type="ORF">HMPREF0731_2463</name>
</gene>
<dbReference type="OrthoDB" id="9808603at2"/>
<dbReference type="Pfam" id="PF00034">
    <property type="entry name" value="Cytochrom_C"/>
    <property type="match status" value="1"/>
</dbReference>
<dbReference type="SUPFAM" id="SSF46626">
    <property type="entry name" value="Cytochrome c"/>
    <property type="match status" value="2"/>
</dbReference>
<keyword evidence="9" id="KW-1185">Reference proteome</keyword>
<dbReference type="Proteomes" id="UP000005324">
    <property type="component" value="Unassembled WGS sequence"/>
</dbReference>
<keyword evidence="2 6" id="KW-0349">Heme</keyword>
<evidence type="ECO:0000313" key="9">
    <source>
        <dbReference type="Proteomes" id="UP000005324"/>
    </source>
</evidence>
<organism evidence="8 9">
    <name type="scientific">Pseudoroseomonas cervicalis ATCC 49957</name>
    <dbReference type="NCBI Taxonomy" id="525371"/>
    <lineage>
        <taxon>Bacteria</taxon>
        <taxon>Pseudomonadati</taxon>
        <taxon>Pseudomonadota</taxon>
        <taxon>Alphaproteobacteria</taxon>
        <taxon>Acetobacterales</taxon>
        <taxon>Roseomonadaceae</taxon>
        <taxon>Roseomonas</taxon>
    </lineage>
</organism>
<dbReference type="GO" id="GO:0046872">
    <property type="term" value="F:metal ion binding"/>
    <property type="evidence" value="ECO:0007669"/>
    <property type="project" value="UniProtKB-KW"/>
</dbReference>
<proteinExistence type="predicted"/>
<evidence type="ECO:0000256" key="3">
    <source>
        <dbReference type="ARBA" id="ARBA00022723"/>
    </source>
</evidence>
<evidence type="ECO:0000313" key="8">
    <source>
        <dbReference type="EMBL" id="EFH11318.1"/>
    </source>
</evidence>
<protein>
    <submittedName>
        <fullName evidence="8">Cytochrome C</fullName>
    </submittedName>
</protein>
<feature type="domain" description="Cytochrome c" evidence="7">
    <location>
        <begin position="57"/>
        <end position="243"/>
    </location>
</feature>
<dbReference type="AlphaFoldDB" id="D5RN02"/>
<keyword evidence="4" id="KW-0249">Electron transport</keyword>
<comment type="caution">
    <text evidence="8">The sequence shown here is derived from an EMBL/GenBank/DDBJ whole genome shotgun (WGS) entry which is preliminary data.</text>
</comment>
<reference evidence="8 9" key="1">
    <citation type="submission" date="2010-04" db="EMBL/GenBank/DDBJ databases">
        <authorList>
            <person name="Qin X."/>
            <person name="Bachman B."/>
            <person name="Battles P."/>
            <person name="Bell A."/>
            <person name="Bess C."/>
            <person name="Bickham C."/>
            <person name="Chaboub L."/>
            <person name="Chen D."/>
            <person name="Coyle M."/>
            <person name="Deiros D.R."/>
            <person name="Dinh H."/>
            <person name="Forbes L."/>
            <person name="Fowler G."/>
            <person name="Francisco L."/>
            <person name="Fu Q."/>
            <person name="Gubbala S."/>
            <person name="Hale W."/>
            <person name="Han Y."/>
            <person name="Hemphill L."/>
            <person name="Highlander S.K."/>
            <person name="Hirani K."/>
            <person name="Hogues M."/>
            <person name="Jackson L."/>
            <person name="Jakkamsetti A."/>
            <person name="Javaid M."/>
            <person name="Jiang H."/>
            <person name="Korchina V."/>
            <person name="Kovar C."/>
            <person name="Lara F."/>
            <person name="Lee S."/>
            <person name="Mata R."/>
            <person name="Mathew T."/>
            <person name="Moen C."/>
            <person name="Morales K."/>
            <person name="Munidasa M."/>
            <person name="Nazareth L."/>
            <person name="Ngo R."/>
            <person name="Nguyen L."/>
            <person name="Okwuonu G."/>
            <person name="Ongeri F."/>
            <person name="Patil S."/>
            <person name="Petrosino J."/>
            <person name="Pham C."/>
            <person name="Pham P."/>
            <person name="Pu L.-L."/>
            <person name="Puazo M."/>
            <person name="Raj R."/>
            <person name="Reid J."/>
            <person name="Rouhana J."/>
            <person name="Saada N."/>
            <person name="Shang Y."/>
            <person name="Simmons D."/>
            <person name="Thornton R."/>
            <person name="Warren J."/>
            <person name="Weissenberger G."/>
            <person name="Zhang J."/>
            <person name="Zhang L."/>
            <person name="Zhou C."/>
            <person name="Zhu D."/>
            <person name="Muzny D."/>
            <person name="Worley K."/>
            <person name="Gibbs R."/>
        </authorList>
    </citation>
    <scope>NUCLEOTIDE SEQUENCE [LARGE SCALE GENOMIC DNA]</scope>
    <source>
        <strain evidence="8 9">ATCC 49957</strain>
    </source>
</reference>
<evidence type="ECO:0000256" key="1">
    <source>
        <dbReference type="ARBA" id="ARBA00022448"/>
    </source>
</evidence>
<dbReference type="RefSeq" id="WP_007005393.1">
    <property type="nucleotide sequence ID" value="NZ_GG770782.1"/>
</dbReference>
<name>D5RN02_9PROT</name>
<keyword evidence="3 6" id="KW-0479">Metal-binding</keyword>
<dbReference type="Pfam" id="PF13442">
    <property type="entry name" value="Cytochrome_CBB3"/>
    <property type="match status" value="1"/>
</dbReference>
<dbReference type="GO" id="GO:0009055">
    <property type="term" value="F:electron transfer activity"/>
    <property type="evidence" value="ECO:0007669"/>
    <property type="project" value="InterPro"/>
</dbReference>
<evidence type="ECO:0000259" key="7">
    <source>
        <dbReference type="PROSITE" id="PS51007"/>
    </source>
</evidence>
<dbReference type="PROSITE" id="PS51007">
    <property type="entry name" value="CYTC"/>
    <property type="match status" value="1"/>
</dbReference>
<dbReference type="InterPro" id="IPR036909">
    <property type="entry name" value="Cyt_c-like_dom_sf"/>
</dbReference>
<sequence length="253" mass="26776">MSRLTSAAPIIGALLLAVLGGGLLTRWVGNEPAPVGDARPSPRPEPLAGWARQALIANAQDGEPIYLQGLGNVASCATCHGAQGVPERGAPYPRLAGLSADYVAKQLADYADDIRHNEQMTPIARALNGPQRGAVAQYVASLPAPETRLSTAELDLRGRELDEVGDNARALPGCGNCHGPRGRGEGVMLPPLAGQPEAYLVSQLNAFRQQRRHNDTVAVMEGIASRLTDDDIRAVARYFSQLGPARQEARGQP</sequence>
<dbReference type="PANTHER" id="PTHR33751:SF9">
    <property type="entry name" value="CYTOCHROME C4"/>
    <property type="match status" value="1"/>
</dbReference>
<dbReference type="PANTHER" id="PTHR33751">
    <property type="entry name" value="CBB3-TYPE CYTOCHROME C OXIDASE SUBUNIT FIXP"/>
    <property type="match status" value="1"/>
</dbReference>
<dbReference type="InterPro" id="IPR009056">
    <property type="entry name" value="Cyt_c-like_dom"/>
</dbReference>
<dbReference type="Gene3D" id="1.10.760.10">
    <property type="entry name" value="Cytochrome c-like domain"/>
    <property type="match status" value="2"/>
</dbReference>
<keyword evidence="1" id="KW-0813">Transport</keyword>
<evidence type="ECO:0000256" key="6">
    <source>
        <dbReference type="PROSITE-ProRule" id="PRU00433"/>
    </source>
</evidence>
<dbReference type="EMBL" id="ADVL01000424">
    <property type="protein sequence ID" value="EFH11318.1"/>
    <property type="molecule type" value="Genomic_DNA"/>
</dbReference>
<evidence type="ECO:0000256" key="4">
    <source>
        <dbReference type="ARBA" id="ARBA00022982"/>
    </source>
</evidence>
<dbReference type="HOGENOM" id="CLU_076280_0_1_5"/>
<evidence type="ECO:0000256" key="2">
    <source>
        <dbReference type="ARBA" id="ARBA00022617"/>
    </source>
</evidence>
<dbReference type="InterPro" id="IPR050597">
    <property type="entry name" value="Cytochrome_c_Oxidase_Subunit"/>
</dbReference>
<keyword evidence="5 6" id="KW-0408">Iron</keyword>